<evidence type="ECO:0000313" key="2">
    <source>
        <dbReference type="EMBL" id="SKB77554.1"/>
    </source>
</evidence>
<protein>
    <submittedName>
        <fullName evidence="3">Uncharacterized protein</fullName>
    </submittedName>
</protein>
<reference evidence="3 5" key="2">
    <citation type="submission" date="2018-06" db="EMBL/GenBank/DDBJ databases">
        <authorList>
            <consortium name="Pathogen Informatics"/>
            <person name="Doyle S."/>
        </authorList>
    </citation>
    <scope>NUCLEOTIDE SEQUENCE [LARGE SCALE GENOMIC DNA]</scope>
    <source>
        <strain evidence="3 5">NCTC11212</strain>
    </source>
</reference>
<sequence length="97" mass="11347">MEEFKNFLKSRRIALIISALYVGLGTLAVCSIYGSDLLYGEWSFILLLITFPVSFFSFMYRYAESDFLLPVFIIQFIVFLCTFFILSLFIKKKNHES</sequence>
<keyword evidence="4" id="KW-1185">Reference proteome</keyword>
<feature type="transmembrane region" description="Helical" evidence="1">
    <location>
        <begin position="67"/>
        <end position="90"/>
    </location>
</feature>
<accession>A0AAX2IFB8</accession>
<comment type="caution">
    <text evidence="3">The sequence shown here is derived from an EMBL/GenBank/DDBJ whole genome shotgun (WGS) entry which is preliminary data.</text>
</comment>
<dbReference type="Proteomes" id="UP000251937">
    <property type="component" value="Unassembled WGS sequence"/>
</dbReference>
<evidence type="ECO:0000313" key="4">
    <source>
        <dbReference type="Proteomes" id="UP000190669"/>
    </source>
</evidence>
<dbReference type="EMBL" id="UAVR01000001">
    <property type="protein sequence ID" value="SQA86583.1"/>
    <property type="molecule type" value="Genomic_DNA"/>
</dbReference>
<reference evidence="2 4" key="1">
    <citation type="submission" date="2017-02" db="EMBL/GenBank/DDBJ databases">
        <authorList>
            <person name="Varghese N."/>
            <person name="Submissions S."/>
        </authorList>
    </citation>
    <scope>NUCLEOTIDE SEQUENCE [LARGE SCALE GENOMIC DNA]</scope>
    <source>
        <strain evidence="2 4">DSM 16775</strain>
    </source>
</reference>
<dbReference type="EMBL" id="FUZE01000008">
    <property type="protein sequence ID" value="SKB77554.1"/>
    <property type="molecule type" value="Genomic_DNA"/>
</dbReference>
<dbReference type="Proteomes" id="UP000190669">
    <property type="component" value="Unassembled WGS sequence"/>
</dbReference>
<feature type="transmembrane region" description="Helical" evidence="1">
    <location>
        <begin position="12"/>
        <end position="34"/>
    </location>
</feature>
<keyword evidence="1" id="KW-1133">Transmembrane helix</keyword>
<name>A0AAX2IFB8_9FLAO</name>
<keyword evidence="1" id="KW-0472">Membrane</keyword>
<feature type="transmembrane region" description="Helical" evidence="1">
    <location>
        <begin position="40"/>
        <end position="60"/>
    </location>
</feature>
<evidence type="ECO:0000313" key="3">
    <source>
        <dbReference type="EMBL" id="SQA86583.1"/>
    </source>
</evidence>
<proteinExistence type="predicted"/>
<dbReference type="KEGG" id="cbp:EB354_04500"/>
<keyword evidence="1" id="KW-0812">Transmembrane</keyword>
<evidence type="ECO:0000313" key="5">
    <source>
        <dbReference type="Proteomes" id="UP000251937"/>
    </source>
</evidence>
<gene>
    <name evidence="3" type="ORF">NCTC11212_00009</name>
    <name evidence="2" type="ORF">SAMN05421800_10880</name>
</gene>
<organism evidence="3 5">
    <name type="scientific">Chryseobacterium balustinum</name>
    <dbReference type="NCBI Taxonomy" id="246"/>
    <lineage>
        <taxon>Bacteria</taxon>
        <taxon>Pseudomonadati</taxon>
        <taxon>Bacteroidota</taxon>
        <taxon>Flavobacteriia</taxon>
        <taxon>Flavobacteriales</taxon>
        <taxon>Weeksellaceae</taxon>
        <taxon>Chryseobacterium group</taxon>
        <taxon>Chryseobacterium</taxon>
    </lineage>
</organism>
<dbReference type="AlphaFoldDB" id="A0AAX2IFB8"/>
<evidence type="ECO:0000256" key="1">
    <source>
        <dbReference type="SAM" id="Phobius"/>
    </source>
</evidence>